<keyword evidence="10" id="KW-1185">Reference proteome</keyword>
<dbReference type="PANTHER" id="PTHR16024:SF28">
    <property type="entry name" value="XK-RELATED PROTEIN"/>
    <property type="match status" value="1"/>
</dbReference>
<comment type="subcellular location">
    <subcellularLocation>
        <location evidence="1">Cell membrane</location>
        <topology evidence="1">Multi-pass membrane protein</topology>
    </subcellularLocation>
</comment>
<sequence length="1614" mass="178265">MYPLPAPAVPTLLPHFETRPMFDRTLPPPHSPVITTDQHTSTASQTLLPPHYQESSLVQSRTMALHASADEVARLLVLNLQLAFLGRRPQASRSRASLPAAGASPFPPGGGGPAPPASPPPPLPAVGRAKITRFVKLHITSSKRPFVHDLAIKVVAPPPSATPSSPRSCNSSTIHGPTIFIELHHAATLESMDGRPPPHAVSSSLALVPGPHGTCTLCMCCSIPVLPPSGAAAKPKPEQPGDSVNNRGGTFSSPLSVARTASTKLMLGLDKMASTVKASDLYSLDSGKVLLDDFLSLVPTLFRAYDRSKEVDEAVLADLAAGMAAAPPAPPPAASAIQRAETDLVGTSLAHGSKQWRRLPNTVRDSVSYHSNYGGAPSADELGEGESAGAAWGKAEAFVDCPAPVALAYILMYMSYKRCSEHTLGQPGMARIEISIPDSRSKLVVAAQKMPFAVDNRVTAWWWAWERRGADYLLGVAPHSECPANAQTRAVSSILAEHSRDFTEATIRGYYKISVVTDTICRVTLVSHFDMGGKIAQIAMSWAMKRMLGIVKRTEDRFERSGKEVDAEMRAAFQQPPLVGSLKDGAALTVVESCLSLERSNVSGEAGWERIKSPSVFVPMWSKASDRVPGARRIALGKVECVLDCAALEAIAWLFDFNGRERLKRDMEQGNLARMSVQLVSGESGGVAMRGETVVDAPVADVAAWEIAKMSRKHMSEHVAFGGLERSITKINDQHSIYHVVFDLAIPKFKPREWVTDVVWQWVDGGREELNIAYRDRDADGNYETQREYVRASGNGLFKLQKSESVGGIEQTRVSWVMQVGLRGAIPKWKRVQFRQGVSMLMYLSVMREKFDRSDEIDLATTRDIEKVMLEWGREKYSEEEKQILKSGVNKFKLFNDKGGRTLKTKTKSLHAKLAFEEGDARGFGWASATVRIPPSHAVAYVWNYLKRSNVKRDEIKKDFKRINEHCQDLYVLSYVIQIDFGGRVPMAISNEYEWFQCMMVRIVQNKLRPARDCNGKLCNLGLKEANTIGAGLASSIAANLTAHNAVDEWILRYPAMKELEDSYVWFRPMMDMIAQRLLESVSWGLKLRLFLGAGLSMADLATDIFMIYTYMKQNRSAAALGLGGMVGVNLAIQLLVVYFQCRKGPLRSWIKEVFVVLAGMKPGFDAMKVASGNEKASYSMLHPETELACTRVIELVLESIPGCILQTYTLLYTLKDGRDNALQAALSILMSAFTAGFTAAVMTFDYDVSPERRRNEPDFYGCIPDSAARRTLAFACMIANGTILLVVRSASTALLAFLGSHFVVGYYVADMGLYFVYKILRRDFWHWVPLEGWVGVFESVLARGFIKAFVDFTGIIQFRAPGELGGLYWTINMIISLAVSFFATLLYYHMEDEEDWVIEEHVAWKVVSGLSGGWLFFFALFLGLIKHKYWRTFFTPRTGHEWAKRYFLEGGPDEVRSQILAFNHHMWRSIREEVAEWLMESWEKWEEDRPEWFNESWINSVPADMIPSIGRTTSGGSKTYMRASFIVKMLPNSSSGDSARATRLPDPRGNMSRAAEAAAIMAASGTGLAVRGKEAGEEDKGEGSSEEVRDGDWRVGGGDGIVSVSSDVYKSGE</sequence>
<reference evidence="9 10" key="1">
    <citation type="journal article" date="2023" name="Commun. Biol.">
        <title>Genome analysis of Parmales, the sister group of diatoms, reveals the evolutionary specialization of diatoms from phago-mixotrophs to photoautotrophs.</title>
        <authorList>
            <person name="Ban H."/>
            <person name="Sato S."/>
            <person name="Yoshikawa S."/>
            <person name="Yamada K."/>
            <person name="Nakamura Y."/>
            <person name="Ichinomiya M."/>
            <person name="Sato N."/>
            <person name="Blanc-Mathieu R."/>
            <person name="Endo H."/>
            <person name="Kuwata A."/>
            <person name="Ogata H."/>
        </authorList>
    </citation>
    <scope>NUCLEOTIDE SEQUENCE [LARGE SCALE GENOMIC DNA]</scope>
</reference>
<organism evidence="9 10">
    <name type="scientific">Tetraparma gracilis</name>
    <dbReference type="NCBI Taxonomy" id="2962635"/>
    <lineage>
        <taxon>Eukaryota</taxon>
        <taxon>Sar</taxon>
        <taxon>Stramenopiles</taxon>
        <taxon>Ochrophyta</taxon>
        <taxon>Bolidophyceae</taxon>
        <taxon>Parmales</taxon>
        <taxon>Triparmaceae</taxon>
        <taxon>Tetraparma</taxon>
    </lineage>
</organism>
<evidence type="ECO:0000256" key="5">
    <source>
        <dbReference type="ARBA" id="ARBA00022989"/>
    </source>
</evidence>
<comment type="similarity">
    <text evidence="2">Belongs to the XK family.</text>
</comment>
<keyword evidence="6 8" id="KW-0472">Membrane</keyword>
<comment type="caution">
    <text evidence="9">The sequence shown here is derived from an EMBL/GenBank/DDBJ whole genome shotgun (WGS) entry which is preliminary data.</text>
</comment>
<feature type="transmembrane region" description="Helical" evidence="8">
    <location>
        <begin position="1294"/>
        <end position="1318"/>
    </location>
</feature>
<feature type="transmembrane region" description="Helical" evidence="8">
    <location>
        <begin position="1368"/>
        <end position="1391"/>
    </location>
</feature>
<gene>
    <name evidence="9" type="ORF">TeGR_g3299</name>
</gene>
<evidence type="ECO:0000256" key="8">
    <source>
        <dbReference type="SAM" id="Phobius"/>
    </source>
</evidence>
<feature type="region of interest" description="Disordered" evidence="7">
    <location>
        <begin position="95"/>
        <end position="125"/>
    </location>
</feature>
<evidence type="ECO:0000256" key="2">
    <source>
        <dbReference type="ARBA" id="ARBA00008789"/>
    </source>
</evidence>
<evidence type="ECO:0000256" key="7">
    <source>
        <dbReference type="SAM" id="MobiDB-lite"/>
    </source>
</evidence>
<accession>A0ABQ6NAS0</accession>
<dbReference type="Pfam" id="PF09815">
    <property type="entry name" value="XK-related"/>
    <property type="match status" value="1"/>
</dbReference>
<evidence type="ECO:0000313" key="10">
    <source>
        <dbReference type="Proteomes" id="UP001165060"/>
    </source>
</evidence>
<dbReference type="Proteomes" id="UP001165060">
    <property type="component" value="Unassembled WGS sequence"/>
</dbReference>
<name>A0ABQ6NAS0_9STRA</name>
<dbReference type="InterPro" id="IPR023393">
    <property type="entry name" value="START-like_dom_sf"/>
</dbReference>
<feature type="region of interest" description="Disordered" evidence="7">
    <location>
        <begin position="1568"/>
        <end position="1614"/>
    </location>
</feature>
<proteinExistence type="inferred from homology"/>
<feature type="transmembrane region" description="Helical" evidence="8">
    <location>
        <begin position="1222"/>
        <end position="1247"/>
    </location>
</feature>
<feature type="transmembrane region" description="Helical" evidence="8">
    <location>
        <begin position="1403"/>
        <end position="1426"/>
    </location>
</feature>
<protein>
    <submittedName>
        <fullName evidence="9">Uncharacterized protein</fullName>
    </submittedName>
</protein>
<keyword evidence="4 8" id="KW-0812">Transmembrane</keyword>
<evidence type="ECO:0000256" key="6">
    <source>
        <dbReference type="ARBA" id="ARBA00023136"/>
    </source>
</evidence>
<keyword evidence="3" id="KW-1003">Cell membrane</keyword>
<dbReference type="SUPFAM" id="SSF55961">
    <property type="entry name" value="Bet v1-like"/>
    <property type="match status" value="1"/>
</dbReference>
<feature type="compositionally biased region" description="Basic and acidic residues" evidence="7">
    <location>
        <begin position="1582"/>
        <end position="1594"/>
    </location>
</feature>
<feature type="transmembrane region" description="Helical" evidence="8">
    <location>
        <begin position="1118"/>
        <end position="1140"/>
    </location>
</feature>
<dbReference type="InterPro" id="IPR018629">
    <property type="entry name" value="XK-rel"/>
</dbReference>
<feature type="compositionally biased region" description="Polar residues" evidence="7">
    <location>
        <begin position="242"/>
        <end position="253"/>
    </location>
</feature>
<feature type="compositionally biased region" description="Low complexity" evidence="7">
    <location>
        <begin position="1602"/>
        <end position="1614"/>
    </location>
</feature>
<feature type="region of interest" description="Disordered" evidence="7">
    <location>
        <begin position="231"/>
        <end position="253"/>
    </location>
</feature>
<evidence type="ECO:0000256" key="3">
    <source>
        <dbReference type="ARBA" id="ARBA00022475"/>
    </source>
</evidence>
<dbReference type="InterPro" id="IPR050895">
    <property type="entry name" value="XK-related_scramblase"/>
</dbReference>
<dbReference type="PANTHER" id="PTHR16024">
    <property type="entry name" value="XK-RELATED PROTEIN"/>
    <property type="match status" value="1"/>
</dbReference>
<dbReference type="EMBL" id="BRYB01006196">
    <property type="protein sequence ID" value="GMI51632.1"/>
    <property type="molecule type" value="Genomic_DNA"/>
</dbReference>
<feature type="compositionally biased region" description="Pro residues" evidence="7">
    <location>
        <begin position="105"/>
        <end position="124"/>
    </location>
</feature>
<dbReference type="Gene3D" id="3.30.530.20">
    <property type="match status" value="2"/>
</dbReference>
<evidence type="ECO:0000256" key="1">
    <source>
        <dbReference type="ARBA" id="ARBA00004651"/>
    </source>
</evidence>
<keyword evidence="5 8" id="KW-1133">Transmembrane helix</keyword>
<evidence type="ECO:0000313" key="9">
    <source>
        <dbReference type="EMBL" id="GMI51632.1"/>
    </source>
</evidence>
<evidence type="ECO:0000256" key="4">
    <source>
        <dbReference type="ARBA" id="ARBA00022692"/>
    </source>
</evidence>